<evidence type="ECO:0000313" key="9">
    <source>
        <dbReference type="Proteomes" id="UP000236723"/>
    </source>
</evidence>
<dbReference type="InterPro" id="IPR029061">
    <property type="entry name" value="THDP-binding"/>
</dbReference>
<dbReference type="PANTHER" id="PTHR18968">
    <property type="entry name" value="THIAMINE PYROPHOSPHATE ENZYMES"/>
    <property type="match status" value="1"/>
</dbReference>
<dbReference type="CDD" id="cd00568">
    <property type="entry name" value="TPP_enzymes"/>
    <property type="match status" value="1"/>
</dbReference>
<feature type="domain" description="Thiamine pyrophosphate enzyme central" evidence="5">
    <location>
        <begin position="185"/>
        <end position="300"/>
    </location>
</feature>
<keyword evidence="9" id="KW-1185">Reference proteome</keyword>
<evidence type="ECO:0000259" key="5">
    <source>
        <dbReference type="Pfam" id="PF00205"/>
    </source>
</evidence>
<dbReference type="AlphaFoldDB" id="A0A1H6AMN0"/>
<dbReference type="InterPro" id="IPR011766">
    <property type="entry name" value="TPP_enzyme_TPP-bd"/>
</dbReference>
<evidence type="ECO:0000256" key="1">
    <source>
        <dbReference type="ARBA" id="ARBA00001964"/>
    </source>
</evidence>
<evidence type="ECO:0000259" key="7">
    <source>
        <dbReference type="Pfam" id="PF02776"/>
    </source>
</evidence>
<comment type="cofactor">
    <cofactor evidence="1">
        <name>thiamine diphosphate</name>
        <dbReference type="ChEBI" id="CHEBI:58937"/>
    </cofactor>
</comment>
<dbReference type="InterPro" id="IPR000399">
    <property type="entry name" value="TPP-bd_CS"/>
</dbReference>
<dbReference type="InterPro" id="IPR012001">
    <property type="entry name" value="Thiamin_PyroP_enz_TPP-bd_dom"/>
</dbReference>
<name>A0A1H6AMN0_9ACTN</name>
<dbReference type="Pfam" id="PF00205">
    <property type="entry name" value="TPP_enzyme_M"/>
    <property type="match status" value="1"/>
</dbReference>
<dbReference type="SUPFAM" id="SSF52518">
    <property type="entry name" value="Thiamin diphosphate-binding fold (THDP-binding)"/>
    <property type="match status" value="2"/>
</dbReference>
<dbReference type="GO" id="GO:0009097">
    <property type="term" value="P:isoleucine biosynthetic process"/>
    <property type="evidence" value="ECO:0007669"/>
    <property type="project" value="TreeGrafter"/>
</dbReference>
<dbReference type="Proteomes" id="UP000236723">
    <property type="component" value="Unassembled WGS sequence"/>
</dbReference>
<dbReference type="GO" id="GO:0030976">
    <property type="term" value="F:thiamine pyrophosphate binding"/>
    <property type="evidence" value="ECO:0007669"/>
    <property type="project" value="InterPro"/>
</dbReference>
<proteinExistence type="inferred from homology"/>
<evidence type="ECO:0000313" key="8">
    <source>
        <dbReference type="EMBL" id="SEG49317.1"/>
    </source>
</evidence>
<organism evidence="8 9">
    <name type="scientific">Thermomonospora echinospora</name>
    <dbReference type="NCBI Taxonomy" id="1992"/>
    <lineage>
        <taxon>Bacteria</taxon>
        <taxon>Bacillati</taxon>
        <taxon>Actinomycetota</taxon>
        <taxon>Actinomycetes</taxon>
        <taxon>Streptosporangiales</taxon>
        <taxon>Thermomonosporaceae</taxon>
        <taxon>Thermomonospora</taxon>
    </lineage>
</organism>
<feature type="domain" description="Thiamine pyrophosphate enzyme TPP-binding" evidence="6">
    <location>
        <begin position="383"/>
        <end position="522"/>
    </location>
</feature>
<dbReference type="Pfam" id="PF02775">
    <property type="entry name" value="TPP_enzyme_C"/>
    <property type="match status" value="1"/>
</dbReference>
<sequence>MNESTFHEGLAEALLARNVPVFGVAGDSNLFLVDSFARLGGLYVAATHEGGAVLMAAGYASVSGRVGIATITQGAITNTVTALADAARSHHPLVLLTGETPQWDTDNVQHVPTGQIARSTGAEYLRIDDLAEAGHVLSLAFGRAARTPGPVVLGVPSDLMNRQGPLPRITPLRPPAQVTPDEAAVARAANVLARAQRPVLLAGRGAIAPNDRESLLELAHRVGARVATTLRAKDLFTGDPADLGIFGGLATSRANAYFDAADTIISVGASLNSYTTSQGAGLHGKHLLQIDDRSEHARAESFVHGSVDTTVPLLLRHLEDLGFTEDQEPWDLANEVPSPKPHRPMGEGRPNTVDFLRTLDTLDRVLPPDRLLTVDGGRMFFESVRRLSVATPHDYVHTMSMGSIGLGVGLALGASFADPERLSVLVTGDGGLMLGGLSEFTTAVRNRSKLAVFVMNDGCYGAEHHQMTRRGVAPTMSYFEWPDFAPIGRALGGHGVEVKKPGDLDTVTQMIHEARLPLMVDVKLDPNRIAMSFDRHPPGATGTV</sequence>
<dbReference type="InterPro" id="IPR012000">
    <property type="entry name" value="Thiamin_PyroP_enz_cen_dom"/>
</dbReference>
<accession>A0A1H6AMN0</accession>
<dbReference type="Gene3D" id="3.40.50.970">
    <property type="match status" value="2"/>
</dbReference>
<dbReference type="InterPro" id="IPR029035">
    <property type="entry name" value="DHS-like_NAD/FAD-binding_dom"/>
</dbReference>
<dbReference type="OrthoDB" id="3203527at2"/>
<dbReference type="GO" id="GO:0000287">
    <property type="term" value="F:magnesium ion binding"/>
    <property type="evidence" value="ECO:0007669"/>
    <property type="project" value="InterPro"/>
</dbReference>
<evidence type="ECO:0000256" key="3">
    <source>
        <dbReference type="ARBA" id="ARBA00023052"/>
    </source>
</evidence>
<evidence type="ECO:0000259" key="6">
    <source>
        <dbReference type="Pfam" id="PF02775"/>
    </source>
</evidence>
<dbReference type="SUPFAM" id="SSF52467">
    <property type="entry name" value="DHS-like NAD/FAD-binding domain"/>
    <property type="match status" value="1"/>
</dbReference>
<dbReference type="InterPro" id="IPR045229">
    <property type="entry name" value="TPP_enz"/>
</dbReference>
<dbReference type="PANTHER" id="PTHR18968:SF13">
    <property type="entry name" value="ACETOLACTATE SYNTHASE CATALYTIC SUBUNIT, MITOCHONDRIAL"/>
    <property type="match status" value="1"/>
</dbReference>
<comment type="similarity">
    <text evidence="2 4">Belongs to the TPP enzyme family.</text>
</comment>
<dbReference type="GO" id="GO:0005948">
    <property type="term" value="C:acetolactate synthase complex"/>
    <property type="evidence" value="ECO:0007669"/>
    <property type="project" value="TreeGrafter"/>
</dbReference>
<dbReference type="GO" id="GO:0050660">
    <property type="term" value="F:flavin adenine dinucleotide binding"/>
    <property type="evidence" value="ECO:0007669"/>
    <property type="project" value="TreeGrafter"/>
</dbReference>
<evidence type="ECO:0000256" key="4">
    <source>
        <dbReference type="RuleBase" id="RU362132"/>
    </source>
</evidence>
<dbReference type="CDD" id="cd07035">
    <property type="entry name" value="TPP_PYR_POX_like"/>
    <property type="match status" value="1"/>
</dbReference>
<dbReference type="Pfam" id="PF02776">
    <property type="entry name" value="TPP_enzyme_N"/>
    <property type="match status" value="1"/>
</dbReference>
<dbReference type="PROSITE" id="PS00187">
    <property type="entry name" value="TPP_ENZYMES"/>
    <property type="match status" value="1"/>
</dbReference>
<dbReference type="Gene3D" id="3.40.50.1220">
    <property type="entry name" value="TPP-binding domain"/>
    <property type="match status" value="1"/>
</dbReference>
<dbReference type="GO" id="GO:0009099">
    <property type="term" value="P:L-valine biosynthetic process"/>
    <property type="evidence" value="ECO:0007669"/>
    <property type="project" value="TreeGrafter"/>
</dbReference>
<evidence type="ECO:0000256" key="2">
    <source>
        <dbReference type="ARBA" id="ARBA00007812"/>
    </source>
</evidence>
<reference evidence="9" key="1">
    <citation type="submission" date="2016-10" db="EMBL/GenBank/DDBJ databases">
        <authorList>
            <person name="Varghese N."/>
            <person name="Submissions S."/>
        </authorList>
    </citation>
    <scope>NUCLEOTIDE SEQUENCE [LARGE SCALE GENOMIC DNA]</scope>
    <source>
        <strain evidence="9">DSM 43163</strain>
    </source>
</reference>
<dbReference type="EMBL" id="FNVO01000005">
    <property type="protein sequence ID" value="SEG49317.1"/>
    <property type="molecule type" value="Genomic_DNA"/>
</dbReference>
<keyword evidence="3 4" id="KW-0786">Thiamine pyrophosphate</keyword>
<protein>
    <submittedName>
        <fullName evidence="8">Acetolactate synthase large subunit</fullName>
    </submittedName>
</protein>
<gene>
    <name evidence="8" type="ORF">SAMN04489712_105526</name>
</gene>
<feature type="domain" description="Thiamine pyrophosphate enzyme N-terminal TPP-binding" evidence="7">
    <location>
        <begin position="7"/>
        <end position="113"/>
    </location>
</feature>
<dbReference type="RefSeq" id="WP_103938465.1">
    <property type="nucleotide sequence ID" value="NZ_FNVO01000005.1"/>
</dbReference>
<dbReference type="GO" id="GO:0003984">
    <property type="term" value="F:acetolactate synthase activity"/>
    <property type="evidence" value="ECO:0007669"/>
    <property type="project" value="TreeGrafter"/>
</dbReference>